<comment type="caution">
    <text evidence="1">The sequence shown here is derived from an EMBL/GenBank/DDBJ whole genome shotgun (WGS) entry which is preliminary data.</text>
</comment>
<dbReference type="InterPro" id="IPR010836">
    <property type="entry name" value="SapC"/>
</dbReference>
<dbReference type="AlphaFoldDB" id="A0A7Y9FKX4"/>
<accession>A0A7Y9FKX4</accession>
<gene>
    <name evidence="1" type="ORF">HD841_000929</name>
</gene>
<dbReference type="RefSeq" id="WP_218845361.1">
    <property type="nucleotide sequence ID" value="NZ_JACCBY010000001.1"/>
</dbReference>
<reference evidence="1 2" key="1">
    <citation type="submission" date="2020-08" db="EMBL/GenBank/DDBJ databases">
        <title>The Agave Microbiome: Exploring the role of microbial communities in plant adaptations to desert environments.</title>
        <authorList>
            <person name="Partida-Martinez L.P."/>
        </authorList>
    </citation>
    <scope>NUCLEOTIDE SEQUENCE [LARGE SCALE GENOMIC DNA]</scope>
    <source>
        <strain evidence="1 2">AS2.3</strain>
    </source>
</reference>
<organism evidence="1 2">
    <name type="scientific">Sphingomonas melonis</name>
    <dbReference type="NCBI Taxonomy" id="152682"/>
    <lineage>
        <taxon>Bacteria</taxon>
        <taxon>Pseudomonadati</taxon>
        <taxon>Pseudomonadota</taxon>
        <taxon>Alphaproteobacteria</taxon>
        <taxon>Sphingomonadales</taxon>
        <taxon>Sphingomonadaceae</taxon>
        <taxon>Sphingomonas</taxon>
    </lineage>
</organism>
<evidence type="ECO:0008006" key="3">
    <source>
        <dbReference type="Google" id="ProtNLM"/>
    </source>
</evidence>
<dbReference type="EMBL" id="JACCBY010000001">
    <property type="protein sequence ID" value="NYD89160.1"/>
    <property type="molecule type" value="Genomic_DNA"/>
</dbReference>
<sequence>MVNQVLLNNLDHAELRVALEHGRAFGDFSNQMEIYPTEIEEAAREFPIVIRKSPDDGSYATVVLLGFDESENLFFEGDRWISRYVPAVQQRGPFSIGMSRGPDGEDAEPMIHIDLDDRRVRSDCGKEIFRSHGGNSTYLEGIADLLRTLYVGMRSAPALFEAWDREGLIEPVTLDVEVEEGRRFQVPDCHAVRAERLAQLDGQALERLNRSGHLAPAFFAASSLRNVARLIDLKLRRDA</sequence>
<dbReference type="Proteomes" id="UP000517753">
    <property type="component" value="Unassembled WGS sequence"/>
</dbReference>
<evidence type="ECO:0000313" key="1">
    <source>
        <dbReference type="EMBL" id="NYD89160.1"/>
    </source>
</evidence>
<protein>
    <recommendedName>
        <fullName evidence="3">Peptide ABC transporter permease</fullName>
    </recommendedName>
</protein>
<name>A0A7Y9FKX4_9SPHN</name>
<evidence type="ECO:0000313" key="2">
    <source>
        <dbReference type="Proteomes" id="UP000517753"/>
    </source>
</evidence>
<keyword evidence="2" id="KW-1185">Reference proteome</keyword>
<dbReference type="Pfam" id="PF07277">
    <property type="entry name" value="SapC"/>
    <property type="match status" value="1"/>
</dbReference>
<proteinExistence type="predicted"/>